<accession>A0A1C7MUF6</accession>
<proteinExistence type="predicted"/>
<feature type="region of interest" description="Disordered" evidence="1">
    <location>
        <begin position="1"/>
        <end position="43"/>
    </location>
</feature>
<reference evidence="2 3" key="1">
    <citation type="submission" date="2016-03" db="EMBL/GenBank/DDBJ databases">
        <title>Choanephora cucurbitarum.</title>
        <authorList>
            <person name="Min B."/>
            <person name="Park H."/>
            <person name="Park J.-H."/>
            <person name="Shin H.-D."/>
            <person name="Choi I.-G."/>
        </authorList>
    </citation>
    <scope>NUCLEOTIDE SEQUENCE [LARGE SCALE GENOMIC DNA]</scope>
    <source>
        <strain evidence="2 3">KUS-F28377</strain>
    </source>
</reference>
<feature type="non-terminal residue" evidence="2">
    <location>
        <position position="43"/>
    </location>
</feature>
<organism evidence="2 3">
    <name type="scientific">Choanephora cucurbitarum</name>
    <dbReference type="NCBI Taxonomy" id="101091"/>
    <lineage>
        <taxon>Eukaryota</taxon>
        <taxon>Fungi</taxon>
        <taxon>Fungi incertae sedis</taxon>
        <taxon>Mucoromycota</taxon>
        <taxon>Mucoromycotina</taxon>
        <taxon>Mucoromycetes</taxon>
        <taxon>Mucorales</taxon>
        <taxon>Mucorineae</taxon>
        <taxon>Choanephoraceae</taxon>
        <taxon>Choanephoroideae</taxon>
        <taxon>Choanephora</taxon>
    </lineage>
</organism>
<keyword evidence="3" id="KW-1185">Reference proteome</keyword>
<evidence type="ECO:0000313" key="2">
    <source>
        <dbReference type="EMBL" id="OBZ80428.1"/>
    </source>
</evidence>
<dbReference type="EMBL" id="LUGH01002144">
    <property type="protein sequence ID" value="OBZ80428.1"/>
    <property type="molecule type" value="Genomic_DNA"/>
</dbReference>
<comment type="caution">
    <text evidence="2">The sequence shown here is derived from an EMBL/GenBank/DDBJ whole genome shotgun (WGS) entry which is preliminary data.</text>
</comment>
<dbReference type="InParanoid" id="A0A1C7MUF6"/>
<evidence type="ECO:0000256" key="1">
    <source>
        <dbReference type="SAM" id="MobiDB-lite"/>
    </source>
</evidence>
<name>A0A1C7MUF6_9FUNG</name>
<dbReference type="AlphaFoldDB" id="A0A1C7MUF6"/>
<sequence length="43" mass="4746">MFISQNSKSKRDQGSESSKGKQPIEGLRTTVSEKNVPDHLSTI</sequence>
<gene>
    <name evidence="2" type="ORF">A0J61_11522</name>
</gene>
<evidence type="ECO:0000313" key="3">
    <source>
        <dbReference type="Proteomes" id="UP000093000"/>
    </source>
</evidence>
<protein>
    <submittedName>
        <fullName evidence="2">Uncharacterized protein</fullName>
    </submittedName>
</protein>
<dbReference type="Proteomes" id="UP000093000">
    <property type="component" value="Unassembled WGS sequence"/>
</dbReference>